<feature type="region of interest" description="Disordered" evidence="1">
    <location>
        <begin position="103"/>
        <end position="133"/>
    </location>
</feature>
<protein>
    <submittedName>
        <fullName evidence="2">Uncharacterized protein</fullName>
    </submittedName>
</protein>
<evidence type="ECO:0000313" key="2">
    <source>
        <dbReference type="EMBL" id="CAB1443324.1"/>
    </source>
</evidence>
<evidence type="ECO:0000256" key="1">
    <source>
        <dbReference type="SAM" id="MobiDB-lite"/>
    </source>
</evidence>
<proteinExistence type="predicted"/>
<name>A0A9N7YYL6_PLEPL</name>
<gene>
    <name evidence="2" type="ORF">PLEPLA_LOCUS31040</name>
</gene>
<sequence>MPRADDVLANGAVGGYRVNRELRRRKRQIRPDIKIHGDIGDEDDEWTRTLPRAFCRLAVALISAVHCLPTKLSLDDVCHLEFDPFIIAPPGCANPSATGSVCKHTSVSPREESTAHKAGTSSSSGGPRQMTREPHLCSTQPAVCNASSLLEDKTQFIPKVFDGVEFFFYIKLTQPSLYGPTNPSLPVHLIHPKQDYF</sequence>
<dbReference type="EMBL" id="CADEAL010003057">
    <property type="protein sequence ID" value="CAB1443324.1"/>
    <property type="molecule type" value="Genomic_DNA"/>
</dbReference>
<keyword evidence="3" id="KW-1185">Reference proteome</keyword>
<accession>A0A9N7YYL6</accession>
<evidence type="ECO:0000313" key="3">
    <source>
        <dbReference type="Proteomes" id="UP001153269"/>
    </source>
</evidence>
<organism evidence="2 3">
    <name type="scientific">Pleuronectes platessa</name>
    <name type="common">European plaice</name>
    <dbReference type="NCBI Taxonomy" id="8262"/>
    <lineage>
        <taxon>Eukaryota</taxon>
        <taxon>Metazoa</taxon>
        <taxon>Chordata</taxon>
        <taxon>Craniata</taxon>
        <taxon>Vertebrata</taxon>
        <taxon>Euteleostomi</taxon>
        <taxon>Actinopterygii</taxon>
        <taxon>Neopterygii</taxon>
        <taxon>Teleostei</taxon>
        <taxon>Neoteleostei</taxon>
        <taxon>Acanthomorphata</taxon>
        <taxon>Carangaria</taxon>
        <taxon>Pleuronectiformes</taxon>
        <taxon>Pleuronectoidei</taxon>
        <taxon>Pleuronectidae</taxon>
        <taxon>Pleuronectes</taxon>
    </lineage>
</organism>
<dbReference type="Proteomes" id="UP001153269">
    <property type="component" value="Unassembled WGS sequence"/>
</dbReference>
<comment type="caution">
    <text evidence="2">The sequence shown here is derived from an EMBL/GenBank/DDBJ whole genome shotgun (WGS) entry which is preliminary data.</text>
</comment>
<reference evidence="2" key="1">
    <citation type="submission" date="2020-03" db="EMBL/GenBank/DDBJ databases">
        <authorList>
            <person name="Weist P."/>
        </authorList>
    </citation>
    <scope>NUCLEOTIDE SEQUENCE</scope>
</reference>
<dbReference type="AlphaFoldDB" id="A0A9N7YYL6"/>